<reference evidence="2 3" key="1">
    <citation type="journal article" date="2018" name="Appl. Microbiol. Biotechnol.">
        <title>Characterization of the caprolactam degradation pathway in Pseudomonas jessenii using mass spectrometry-based proteomics.</title>
        <authorList>
            <person name="Otzen M."/>
            <person name="Palacio C."/>
            <person name="Janssen D.B."/>
        </authorList>
    </citation>
    <scope>NUCLEOTIDE SEQUENCE [LARGE SCALE GENOMIC DNA]</scope>
    <source>
        <strain evidence="2 3">GO3</strain>
    </source>
</reference>
<keyword evidence="1" id="KW-0472">Membrane</keyword>
<sequence>LRLLSVASAVYEHGGWLWIVIVGSAFPLLALLRFLSVSQKGSLATA</sequence>
<dbReference type="EMBL" id="PDLL01001110">
    <property type="protein sequence ID" value="PYY66148.1"/>
    <property type="molecule type" value="Genomic_DNA"/>
</dbReference>
<accession>A0A2W0EJN3</accession>
<organism evidence="2 3">
    <name type="scientific">Pseudomonas jessenii</name>
    <dbReference type="NCBI Taxonomy" id="77298"/>
    <lineage>
        <taxon>Bacteria</taxon>
        <taxon>Pseudomonadati</taxon>
        <taxon>Pseudomonadota</taxon>
        <taxon>Gammaproteobacteria</taxon>
        <taxon>Pseudomonadales</taxon>
        <taxon>Pseudomonadaceae</taxon>
        <taxon>Pseudomonas</taxon>
    </lineage>
</organism>
<dbReference type="AlphaFoldDB" id="A0A2W0EJN3"/>
<dbReference type="Proteomes" id="UP000247437">
    <property type="component" value="Unassembled WGS sequence"/>
</dbReference>
<evidence type="ECO:0000256" key="1">
    <source>
        <dbReference type="SAM" id="Phobius"/>
    </source>
</evidence>
<feature type="transmembrane region" description="Helical" evidence="1">
    <location>
        <begin position="15"/>
        <end position="35"/>
    </location>
</feature>
<proteinExistence type="predicted"/>
<keyword evidence="1" id="KW-1133">Transmembrane helix</keyword>
<protein>
    <submittedName>
        <fullName evidence="2">MFS transporter</fullName>
    </submittedName>
</protein>
<evidence type="ECO:0000313" key="3">
    <source>
        <dbReference type="Proteomes" id="UP000247437"/>
    </source>
</evidence>
<evidence type="ECO:0000313" key="2">
    <source>
        <dbReference type="EMBL" id="PYY66148.1"/>
    </source>
</evidence>
<name>A0A2W0EJN3_PSEJE</name>
<gene>
    <name evidence="2" type="ORF">CRX42_34010</name>
</gene>
<keyword evidence="1" id="KW-0812">Transmembrane</keyword>
<comment type="caution">
    <text evidence="2">The sequence shown here is derived from an EMBL/GenBank/DDBJ whole genome shotgun (WGS) entry which is preliminary data.</text>
</comment>
<feature type="non-terminal residue" evidence="2">
    <location>
        <position position="1"/>
    </location>
</feature>